<dbReference type="EMBL" id="VYZN01000042">
    <property type="protein sequence ID" value="KAE9530549.1"/>
    <property type="molecule type" value="Genomic_DNA"/>
</dbReference>
<dbReference type="CDD" id="cd14336">
    <property type="entry name" value="UBA_AID_AMPKalpha"/>
    <property type="match status" value="1"/>
</dbReference>
<evidence type="ECO:0000256" key="7">
    <source>
        <dbReference type="ARBA" id="ARBA00022840"/>
    </source>
</evidence>
<evidence type="ECO:0000313" key="12">
    <source>
        <dbReference type="EMBL" id="KAE9530549.1"/>
    </source>
</evidence>
<evidence type="ECO:0000259" key="11">
    <source>
        <dbReference type="Pfam" id="PF21147"/>
    </source>
</evidence>
<evidence type="ECO:0000256" key="3">
    <source>
        <dbReference type="ARBA" id="ARBA00022553"/>
    </source>
</evidence>
<protein>
    <recommendedName>
        <fullName evidence="1">non-specific serine/threonine protein kinase</fullName>
        <ecNumber evidence="1">2.7.11.1</ecNumber>
    </recommendedName>
</protein>
<dbReference type="Pfam" id="PF16579">
    <property type="entry name" value="AdenylateSensor"/>
    <property type="match status" value="1"/>
</dbReference>
<evidence type="ECO:0000256" key="4">
    <source>
        <dbReference type="ARBA" id="ARBA00022679"/>
    </source>
</evidence>
<dbReference type="Gene3D" id="1.10.8.10">
    <property type="entry name" value="DNA helicase RuvA subunit, C-terminal domain"/>
    <property type="match status" value="1"/>
</dbReference>
<dbReference type="GO" id="GO:0004674">
    <property type="term" value="F:protein serine/threonine kinase activity"/>
    <property type="evidence" value="ECO:0007669"/>
    <property type="project" value="UniProtKB-KW"/>
</dbReference>
<accession>A0A6G0TCE7</accession>
<dbReference type="InterPro" id="IPR032270">
    <property type="entry name" value="AMPK_C"/>
</dbReference>
<sequence>MYKCTDRIPTLQHDNTAWFVLELCKNENGIIIKILRGLNRREWSECDSVTGGAHPQDTDSEVHNALLSGDPHDQLGIAYHLIIDNKRIADEAAKAELKDFYIASSPPPTGGIDPSTLNSAAKPHPERIISQRERAQSIDQGSRGSPMKRAKWHLGIRSQSRPTDIMNEVYRAMKALNFQWKIINPYHVQSLTNDQLENGNLPVPTLEIENQSPRQDVAVQPQKKCTGHHTMEFFEMCASLITQLAH</sequence>
<keyword evidence="7" id="KW-0067">ATP-binding</keyword>
<feature type="domain" description="PRKAA1/2 autoinhibitory" evidence="11">
    <location>
        <begin position="58"/>
        <end position="88"/>
    </location>
</feature>
<evidence type="ECO:0000256" key="6">
    <source>
        <dbReference type="ARBA" id="ARBA00022777"/>
    </source>
</evidence>
<dbReference type="InterPro" id="IPR028375">
    <property type="entry name" value="KA1/Ssp2_C"/>
</dbReference>
<evidence type="ECO:0000256" key="9">
    <source>
        <dbReference type="ARBA" id="ARBA00048679"/>
    </source>
</evidence>
<evidence type="ECO:0000256" key="5">
    <source>
        <dbReference type="ARBA" id="ARBA00022741"/>
    </source>
</evidence>
<feature type="domain" description="AMPK C-terminal adenylate sensor" evidence="10">
    <location>
        <begin position="151"/>
        <end position="181"/>
    </location>
</feature>
<evidence type="ECO:0000313" key="13">
    <source>
        <dbReference type="Proteomes" id="UP000475862"/>
    </source>
</evidence>
<dbReference type="Pfam" id="PF21147">
    <property type="entry name" value="AMPK_alpha_AID"/>
    <property type="match status" value="1"/>
</dbReference>
<dbReference type="Proteomes" id="UP000475862">
    <property type="component" value="Unassembled WGS sequence"/>
</dbReference>
<proteinExistence type="predicted"/>
<comment type="catalytic activity">
    <reaction evidence="8">
        <text>L-threonyl-[protein] + ATP = O-phospho-L-threonyl-[protein] + ADP + H(+)</text>
        <dbReference type="Rhea" id="RHEA:46608"/>
        <dbReference type="Rhea" id="RHEA-COMP:11060"/>
        <dbReference type="Rhea" id="RHEA-COMP:11605"/>
        <dbReference type="ChEBI" id="CHEBI:15378"/>
        <dbReference type="ChEBI" id="CHEBI:30013"/>
        <dbReference type="ChEBI" id="CHEBI:30616"/>
        <dbReference type="ChEBI" id="CHEBI:61977"/>
        <dbReference type="ChEBI" id="CHEBI:456216"/>
        <dbReference type="EC" id="2.7.11.1"/>
    </reaction>
</comment>
<evidence type="ECO:0000256" key="2">
    <source>
        <dbReference type="ARBA" id="ARBA00022527"/>
    </source>
</evidence>
<evidence type="ECO:0000256" key="8">
    <source>
        <dbReference type="ARBA" id="ARBA00047899"/>
    </source>
</evidence>
<comment type="caution">
    <text evidence="12">The sequence shown here is derived from an EMBL/GenBank/DDBJ whole genome shotgun (WGS) entry which is preliminary data.</text>
</comment>
<dbReference type="AlphaFoldDB" id="A0A6G0TCE7"/>
<name>A0A6G0TCE7_APHGL</name>
<comment type="catalytic activity">
    <reaction evidence="9">
        <text>L-seryl-[protein] + ATP = O-phospho-L-seryl-[protein] + ADP + H(+)</text>
        <dbReference type="Rhea" id="RHEA:17989"/>
        <dbReference type="Rhea" id="RHEA-COMP:9863"/>
        <dbReference type="Rhea" id="RHEA-COMP:11604"/>
        <dbReference type="ChEBI" id="CHEBI:15378"/>
        <dbReference type="ChEBI" id="CHEBI:29999"/>
        <dbReference type="ChEBI" id="CHEBI:30616"/>
        <dbReference type="ChEBI" id="CHEBI:83421"/>
        <dbReference type="ChEBI" id="CHEBI:456216"/>
        <dbReference type="EC" id="2.7.11.1"/>
    </reaction>
</comment>
<dbReference type="EC" id="2.7.11.1" evidence="1"/>
<organism evidence="12 13">
    <name type="scientific">Aphis glycines</name>
    <name type="common">Soybean aphid</name>
    <dbReference type="NCBI Taxonomy" id="307491"/>
    <lineage>
        <taxon>Eukaryota</taxon>
        <taxon>Metazoa</taxon>
        <taxon>Ecdysozoa</taxon>
        <taxon>Arthropoda</taxon>
        <taxon>Hexapoda</taxon>
        <taxon>Insecta</taxon>
        <taxon>Pterygota</taxon>
        <taxon>Neoptera</taxon>
        <taxon>Paraneoptera</taxon>
        <taxon>Hemiptera</taxon>
        <taxon>Sternorrhyncha</taxon>
        <taxon>Aphidomorpha</taxon>
        <taxon>Aphidoidea</taxon>
        <taxon>Aphididae</taxon>
        <taxon>Aphidini</taxon>
        <taxon>Aphis</taxon>
        <taxon>Aphis</taxon>
    </lineage>
</organism>
<reference evidence="12 13" key="1">
    <citation type="submission" date="2019-08" db="EMBL/GenBank/DDBJ databases">
        <title>The genome of the soybean aphid Biotype 1, its phylome, world population structure and adaptation to the North American continent.</title>
        <authorList>
            <person name="Giordano R."/>
            <person name="Donthu R.K."/>
            <person name="Hernandez A.G."/>
            <person name="Wright C.L."/>
            <person name="Zimin A.V."/>
        </authorList>
    </citation>
    <scope>NUCLEOTIDE SEQUENCE [LARGE SCALE GENOMIC DNA]</scope>
    <source>
        <tissue evidence="12">Whole aphids</tissue>
    </source>
</reference>
<evidence type="ECO:0000256" key="1">
    <source>
        <dbReference type="ARBA" id="ARBA00012513"/>
    </source>
</evidence>
<gene>
    <name evidence="12" type="ORF">AGLY_011011</name>
</gene>
<dbReference type="InterPro" id="IPR049020">
    <property type="entry name" value="PRKAA1/2_AID"/>
</dbReference>
<keyword evidence="6" id="KW-0418">Kinase</keyword>
<dbReference type="CDD" id="cd12122">
    <property type="entry name" value="AMPKA_C"/>
    <property type="match status" value="1"/>
</dbReference>
<dbReference type="SUPFAM" id="SSF103243">
    <property type="entry name" value="KA1-like"/>
    <property type="match status" value="1"/>
</dbReference>
<dbReference type="GO" id="GO:0005737">
    <property type="term" value="C:cytoplasm"/>
    <property type="evidence" value="ECO:0007669"/>
    <property type="project" value="UniProtKB-ARBA"/>
</dbReference>
<keyword evidence="13" id="KW-1185">Reference proteome</keyword>
<dbReference type="OrthoDB" id="193931at2759"/>
<keyword evidence="5" id="KW-0547">Nucleotide-binding</keyword>
<keyword evidence="2" id="KW-0723">Serine/threonine-protein kinase</keyword>
<evidence type="ECO:0000259" key="10">
    <source>
        <dbReference type="Pfam" id="PF16579"/>
    </source>
</evidence>
<keyword evidence="3" id="KW-0597">Phosphoprotein</keyword>
<dbReference type="Gene3D" id="3.30.310.80">
    <property type="entry name" value="Kinase associated domain 1, KA1"/>
    <property type="match status" value="1"/>
</dbReference>
<dbReference type="GO" id="GO:0005524">
    <property type="term" value="F:ATP binding"/>
    <property type="evidence" value="ECO:0007669"/>
    <property type="project" value="UniProtKB-KW"/>
</dbReference>
<keyword evidence="4" id="KW-0808">Transferase</keyword>